<evidence type="ECO:0000256" key="6">
    <source>
        <dbReference type="SAM" id="MobiDB-lite"/>
    </source>
</evidence>
<dbReference type="FunFam" id="2.60.260.20:FF:000005">
    <property type="entry name" value="Chaperone protein dnaJ 1, mitochondrial"/>
    <property type="match status" value="1"/>
</dbReference>
<gene>
    <name evidence="8" type="ORF">A2872_03420</name>
</gene>
<evidence type="ECO:0000256" key="1">
    <source>
        <dbReference type="ARBA" id="ARBA00022723"/>
    </source>
</evidence>
<keyword evidence="5" id="KW-0143">Chaperone</keyword>
<dbReference type="SMART" id="SM00271">
    <property type="entry name" value="DnaJ"/>
    <property type="match status" value="1"/>
</dbReference>
<proteinExistence type="predicted"/>
<dbReference type="AlphaFoldDB" id="A0A1F5Z589"/>
<evidence type="ECO:0000313" key="8">
    <source>
        <dbReference type="EMBL" id="OGG07347.1"/>
    </source>
</evidence>
<dbReference type="InterPro" id="IPR002939">
    <property type="entry name" value="DnaJ_C"/>
</dbReference>
<dbReference type="SUPFAM" id="SSF46565">
    <property type="entry name" value="Chaperone J-domain"/>
    <property type="match status" value="1"/>
</dbReference>
<dbReference type="CDD" id="cd06257">
    <property type="entry name" value="DnaJ"/>
    <property type="match status" value="1"/>
</dbReference>
<name>A0A1F5Z589_9BACT</name>
<comment type="caution">
    <text evidence="8">The sequence shown here is derived from an EMBL/GenBank/DDBJ whole genome shotgun (WGS) entry which is preliminary data.</text>
</comment>
<evidence type="ECO:0000256" key="4">
    <source>
        <dbReference type="ARBA" id="ARBA00022833"/>
    </source>
</evidence>
<dbReference type="InterPro" id="IPR018253">
    <property type="entry name" value="DnaJ_domain_CS"/>
</dbReference>
<dbReference type="EMBL" id="MFJG01000007">
    <property type="protein sequence ID" value="OGG07347.1"/>
    <property type="molecule type" value="Genomic_DNA"/>
</dbReference>
<evidence type="ECO:0000259" key="7">
    <source>
        <dbReference type="PROSITE" id="PS50076"/>
    </source>
</evidence>
<evidence type="ECO:0000313" key="9">
    <source>
        <dbReference type="Proteomes" id="UP000178681"/>
    </source>
</evidence>
<dbReference type="GO" id="GO:0051082">
    <property type="term" value="F:unfolded protein binding"/>
    <property type="evidence" value="ECO:0007669"/>
    <property type="project" value="InterPro"/>
</dbReference>
<dbReference type="InterPro" id="IPR036869">
    <property type="entry name" value="J_dom_sf"/>
</dbReference>
<evidence type="ECO:0000256" key="5">
    <source>
        <dbReference type="ARBA" id="ARBA00023186"/>
    </source>
</evidence>
<dbReference type="GO" id="GO:0042026">
    <property type="term" value="P:protein refolding"/>
    <property type="evidence" value="ECO:0007669"/>
    <property type="project" value="TreeGrafter"/>
</dbReference>
<dbReference type="PROSITE" id="PS00636">
    <property type="entry name" value="DNAJ_1"/>
    <property type="match status" value="1"/>
</dbReference>
<dbReference type="Gene3D" id="2.60.260.20">
    <property type="entry name" value="Urease metallochaperone UreE, N-terminal domain"/>
    <property type="match status" value="2"/>
</dbReference>
<dbReference type="GO" id="GO:0008270">
    <property type="term" value="F:zinc ion binding"/>
    <property type="evidence" value="ECO:0007669"/>
    <property type="project" value="UniProtKB-KW"/>
</dbReference>
<reference evidence="8 9" key="1">
    <citation type="journal article" date="2016" name="Nat. Commun.">
        <title>Thousands of microbial genomes shed light on interconnected biogeochemical processes in an aquifer system.</title>
        <authorList>
            <person name="Anantharaman K."/>
            <person name="Brown C.T."/>
            <person name="Hug L.A."/>
            <person name="Sharon I."/>
            <person name="Castelle C.J."/>
            <person name="Probst A.J."/>
            <person name="Thomas B.C."/>
            <person name="Singh A."/>
            <person name="Wilkins M.J."/>
            <person name="Karaoz U."/>
            <person name="Brodie E.L."/>
            <person name="Williams K.H."/>
            <person name="Hubbard S.S."/>
            <person name="Banfield J.F."/>
        </authorList>
    </citation>
    <scope>NUCLEOTIDE SEQUENCE [LARGE SCALE GENOMIC DNA]</scope>
</reference>
<dbReference type="CDD" id="cd10747">
    <property type="entry name" value="DnaJ_C"/>
    <property type="match status" value="1"/>
</dbReference>
<accession>A0A1F5Z589</accession>
<dbReference type="PRINTS" id="PR00625">
    <property type="entry name" value="JDOMAIN"/>
</dbReference>
<dbReference type="InterPro" id="IPR001623">
    <property type="entry name" value="DnaJ_domain"/>
</dbReference>
<feature type="compositionally biased region" description="Low complexity" evidence="6">
    <location>
        <begin position="72"/>
        <end position="81"/>
    </location>
</feature>
<dbReference type="Pfam" id="PF00226">
    <property type="entry name" value="DnaJ"/>
    <property type="match status" value="1"/>
</dbReference>
<dbReference type="PANTHER" id="PTHR43096">
    <property type="entry name" value="DNAJ HOMOLOG 1, MITOCHONDRIAL-RELATED"/>
    <property type="match status" value="1"/>
</dbReference>
<dbReference type="Pfam" id="PF01556">
    <property type="entry name" value="DnaJ_C"/>
    <property type="match status" value="1"/>
</dbReference>
<keyword evidence="4" id="KW-0862">Zinc</keyword>
<evidence type="ECO:0000256" key="3">
    <source>
        <dbReference type="ARBA" id="ARBA00022771"/>
    </source>
</evidence>
<feature type="region of interest" description="Disordered" evidence="6">
    <location>
        <begin position="72"/>
        <end position="91"/>
    </location>
</feature>
<evidence type="ECO:0000256" key="2">
    <source>
        <dbReference type="ARBA" id="ARBA00022737"/>
    </source>
</evidence>
<dbReference type="Proteomes" id="UP000178681">
    <property type="component" value="Unassembled WGS sequence"/>
</dbReference>
<dbReference type="GO" id="GO:0005737">
    <property type="term" value="C:cytoplasm"/>
    <property type="evidence" value="ECO:0007669"/>
    <property type="project" value="TreeGrafter"/>
</dbReference>
<feature type="domain" description="J" evidence="7">
    <location>
        <begin position="4"/>
        <end position="68"/>
    </location>
</feature>
<dbReference type="STRING" id="1798377.A2872_03420"/>
<keyword evidence="1" id="KW-0479">Metal-binding</keyword>
<dbReference type="PANTHER" id="PTHR43096:SF52">
    <property type="entry name" value="DNAJ HOMOLOG 1, MITOCHONDRIAL-RELATED"/>
    <property type="match status" value="1"/>
</dbReference>
<protein>
    <recommendedName>
        <fullName evidence="7">J domain-containing protein</fullName>
    </recommendedName>
</protein>
<dbReference type="PROSITE" id="PS50076">
    <property type="entry name" value="DNAJ_2"/>
    <property type="match status" value="1"/>
</dbReference>
<sequence>MSSDFYQILGVNKNASDAELKSAYRKKALEWHPDRNKAPGATEKFKEVNEAYEVLSNPQKRQAYDQFGPSAFSQGAGQAPPGGNPFAGGFGGQQGPFTYTYRSSGGSQNPFEGMDFGGFTDPFEIFEQFFGASYGGMRSGANQRRSHYQLTLSFMDAAKGAEKTISINGKTRTIKMPPGVDTGSRVRFPEFDLTIQVEEDKVFKREGDDIYVEVKVPISTAVLGGVIEVPTIEGKVQVRVPAGTKAGSMLRLRGQGVPHVNGRGAGSQFVQIMVDVPEKLTPEQKKLFEQLQKSFEGKKSGSWF</sequence>
<dbReference type="InterPro" id="IPR008971">
    <property type="entry name" value="HSP40/DnaJ_pept-bd"/>
</dbReference>
<dbReference type="SUPFAM" id="SSF49493">
    <property type="entry name" value="HSP40/DnaJ peptide-binding domain"/>
    <property type="match status" value="2"/>
</dbReference>
<dbReference type="Gene3D" id="1.10.287.110">
    <property type="entry name" value="DnaJ domain"/>
    <property type="match status" value="1"/>
</dbReference>
<keyword evidence="3" id="KW-0863">Zinc-finger</keyword>
<organism evidence="8 9">
    <name type="scientific">Candidatus Gottesmanbacteria bacterium RIFCSPHIGHO2_01_FULL_42_12</name>
    <dbReference type="NCBI Taxonomy" id="1798377"/>
    <lineage>
        <taxon>Bacteria</taxon>
        <taxon>Candidatus Gottesmaniibacteriota</taxon>
    </lineage>
</organism>
<keyword evidence="2" id="KW-0677">Repeat</keyword>